<dbReference type="AlphaFoldDB" id="A0A8X7S3H2"/>
<evidence type="ECO:0000313" key="1">
    <source>
        <dbReference type="EMBL" id="KAG2298548.1"/>
    </source>
</evidence>
<dbReference type="OrthoDB" id="47801at2759"/>
<evidence type="ECO:0000313" key="2">
    <source>
        <dbReference type="Proteomes" id="UP000886595"/>
    </source>
</evidence>
<sequence length="86" mass="9694">MVYSMRNPPMHFEEFVRSHYFVRALDIVKACNPYKFGAPVASIVKGGVQDIMIFICEEEFKRYLANGALSELSVPLSCGGPTKEYV</sequence>
<dbReference type="EMBL" id="JAAMPC010000008">
    <property type="protein sequence ID" value="KAG2298548.1"/>
    <property type="molecule type" value="Genomic_DNA"/>
</dbReference>
<reference evidence="1 2" key="1">
    <citation type="submission" date="2020-02" db="EMBL/GenBank/DDBJ databases">
        <authorList>
            <person name="Ma Q."/>
            <person name="Huang Y."/>
            <person name="Song X."/>
            <person name="Pei D."/>
        </authorList>
    </citation>
    <scope>NUCLEOTIDE SEQUENCE [LARGE SCALE GENOMIC DNA]</scope>
    <source>
        <strain evidence="1">Sxm20200214</strain>
        <tissue evidence="1">Leaf</tissue>
    </source>
</reference>
<gene>
    <name evidence="1" type="ORF">Bca52824_035020</name>
</gene>
<comment type="caution">
    <text evidence="1">The sequence shown here is derived from an EMBL/GenBank/DDBJ whole genome shotgun (WGS) entry which is preliminary data.</text>
</comment>
<keyword evidence="2" id="KW-1185">Reference proteome</keyword>
<protein>
    <submittedName>
        <fullName evidence="1">Uncharacterized protein</fullName>
    </submittedName>
</protein>
<name>A0A8X7S3H2_BRACI</name>
<organism evidence="1 2">
    <name type="scientific">Brassica carinata</name>
    <name type="common">Ethiopian mustard</name>
    <name type="synonym">Abyssinian cabbage</name>
    <dbReference type="NCBI Taxonomy" id="52824"/>
    <lineage>
        <taxon>Eukaryota</taxon>
        <taxon>Viridiplantae</taxon>
        <taxon>Streptophyta</taxon>
        <taxon>Embryophyta</taxon>
        <taxon>Tracheophyta</taxon>
        <taxon>Spermatophyta</taxon>
        <taxon>Magnoliopsida</taxon>
        <taxon>eudicotyledons</taxon>
        <taxon>Gunneridae</taxon>
        <taxon>Pentapetalae</taxon>
        <taxon>rosids</taxon>
        <taxon>malvids</taxon>
        <taxon>Brassicales</taxon>
        <taxon>Brassicaceae</taxon>
        <taxon>Brassiceae</taxon>
        <taxon>Brassica</taxon>
    </lineage>
</organism>
<proteinExistence type="predicted"/>
<accession>A0A8X7S3H2</accession>
<dbReference type="Proteomes" id="UP000886595">
    <property type="component" value="Unassembled WGS sequence"/>
</dbReference>